<feature type="compositionally biased region" description="Polar residues" evidence="1">
    <location>
        <begin position="87"/>
        <end position="96"/>
    </location>
</feature>
<dbReference type="EMBL" id="CADIJR010000053">
    <property type="protein sequence ID" value="CAB3684249.1"/>
    <property type="molecule type" value="Genomic_DNA"/>
</dbReference>
<organism evidence="2 3">
    <name type="scientific">Achromobacter insuavis</name>
    <dbReference type="NCBI Taxonomy" id="1287735"/>
    <lineage>
        <taxon>Bacteria</taxon>
        <taxon>Pseudomonadati</taxon>
        <taxon>Pseudomonadota</taxon>
        <taxon>Betaproteobacteria</taxon>
        <taxon>Burkholderiales</taxon>
        <taxon>Alcaligenaceae</taxon>
        <taxon>Achromobacter</taxon>
    </lineage>
</organism>
<evidence type="ECO:0000313" key="3">
    <source>
        <dbReference type="Proteomes" id="UP000507979"/>
    </source>
</evidence>
<evidence type="ECO:0008006" key="4">
    <source>
        <dbReference type="Google" id="ProtNLM"/>
    </source>
</evidence>
<reference evidence="2 3" key="1">
    <citation type="submission" date="2020-04" db="EMBL/GenBank/DDBJ databases">
        <authorList>
            <person name="De Canck E."/>
        </authorList>
    </citation>
    <scope>NUCLEOTIDE SEQUENCE [LARGE SCALE GENOMIC DNA]</scope>
    <source>
        <strain evidence="2 3">LMG 26845</strain>
    </source>
</reference>
<dbReference type="Proteomes" id="UP000507979">
    <property type="component" value="Unassembled WGS sequence"/>
</dbReference>
<feature type="region of interest" description="Disordered" evidence="1">
    <location>
        <begin position="68"/>
        <end position="98"/>
    </location>
</feature>
<keyword evidence="3" id="KW-1185">Reference proteome</keyword>
<proteinExistence type="predicted"/>
<evidence type="ECO:0000256" key="1">
    <source>
        <dbReference type="SAM" id="MobiDB-lite"/>
    </source>
</evidence>
<accession>A0A6J5AYN7</accession>
<evidence type="ECO:0000313" key="2">
    <source>
        <dbReference type="EMBL" id="CAB3684249.1"/>
    </source>
</evidence>
<protein>
    <recommendedName>
        <fullName evidence="4">WYL domain-containing protein</fullName>
    </recommendedName>
</protein>
<dbReference type="AlphaFoldDB" id="A0A6J5AYN7"/>
<gene>
    <name evidence="2" type="ORF">LMG26845_04418</name>
</gene>
<name>A0A6J5AYN7_9BURK</name>
<sequence length="212" mass="23697">MTTRPRNLATLRMALDLIQRIPQHRKITAVELHRQLLAAGHIRDLRTVQRQLEMLSVHFDVERDDRNKPFGYRRRSPYPNAMEVDTGPSSSLTHAATNPRRKNVLHAVSDALGAGRWLELSYGDLGDPTLPDKVGPLGLTQQGDDVLLVYSVLAPARVGCLALDRVVAARVTNIPFERPEGFRLQRLDAEAVADVDGMETINEWTQPGVCHQ</sequence>